<dbReference type="Proteomes" id="UP000014500">
    <property type="component" value="Unassembled WGS sequence"/>
</dbReference>
<keyword evidence="3 6" id="KW-0812">Transmembrane</keyword>
<comment type="subcellular location">
    <subcellularLocation>
        <location evidence="1">Membrane</location>
        <topology evidence="1">Multi-pass membrane protein</topology>
    </subcellularLocation>
</comment>
<keyword evidence="2" id="KW-0762">Sugar transport</keyword>
<feature type="transmembrane region" description="Helical" evidence="6">
    <location>
        <begin position="117"/>
        <end position="140"/>
    </location>
</feature>
<dbReference type="PANTHER" id="PTHR10231">
    <property type="entry name" value="NUCLEOTIDE-SUGAR TRANSMEMBRANE TRANSPORTER"/>
    <property type="match status" value="1"/>
</dbReference>
<name>T1JGU1_STRMM</name>
<keyword evidence="8" id="KW-1185">Reference proteome</keyword>
<feature type="transmembrane region" description="Helical" evidence="6">
    <location>
        <begin position="146"/>
        <end position="165"/>
    </location>
</feature>
<dbReference type="eggNOG" id="KOG2234">
    <property type="taxonomic scope" value="Eukaryota"/>
</dbReference>
<sequence>MPCDGCFALMAAGEQRWLNADLFPTKWSFIVFVSYMVLFINQGILVTATQDAKNRYNYNTVTVVLLTECLKLVISTSVYLKDNYIFIHSFLSSDGERDVQKHERYVLNWSIGDRTVLLLYFVPSLLYCLYNNLTFVNLAAFDPTTYFLLLQFRVVVTGVIFQILFAKKLSVKQWMSLVLLTVGCVIKQLHTTANNNADNNNNVGSVFSFNLILILLQVFCSCFAGVYNEYLLKDAGADVHIMMQNVFMYCDSIVCNVGVLAFNGQLSTAFTGEAIKSLAQFKVVLIVFNSAGIGIATSLFLKNLNSILKTFASALELMFTAVLCWIIFGIAVDANTVAAIAIVSYATYLYSQNPVVNLAKNLSRDDDKEKEKAALTDGKLAQNV</sequence>
<evidence type="ECO:0000256" key="4">
    <source>
        <dbReference type="ARBA" id="ARBA00022989"/>
    </source>
</evidence>
<dbReference type="EMBL" id="JH432211">
    <property type="status" value="NOT_ANNOTATED_CDS"/>
    <property type="molecule type" value="Genomic_DNA"/>
</dbReference>
<dbReference type="HOGENOM" id="CLU_024645_5_0_1"/>
<feature type="transmembrane region" description="Helical" evidence="6">
    <location>
        <begin position="205"/>
        <end position="226"/>
    </location>
</feature>
<dbReference type="GO" id="GO:0000139">
    <property type="term" value="C:Golgi membrane"/>
    <property type="evidence" value="ECO:0007669"/>
    <property type="project" value="InterPro"/>
</dbReference>
<feature type="transmembrane region" description="Helical" evidence="6">
    <location>
        <begin position="278"/>
        <end position="301"/>
    </location>
</feature>
<evidence type="ECO:0000256" key="1">
    <source>
        <dbReference type="ARBA" id="ARBA00004141"/>
    </source>
</evidence>
<dbReference type="AlphaFoldDB" id="T1JGU1"/>
<dbReference type="PhylomeDB" id="T1JGU1"/>
<evidence type="ECO:0000256" key="3">
    <source>
        <dbReference type="ARBA" id="ARBA00022692"/>
    </source>
</evidence>
<reference evidence="8" key="1">
    <citation type="submission" date="2011-05" db="EMBL/GenBank/DDBJ databases">
        <authorList>
            <person name="Richards S.R."/>
            <person name="Qu J."/>
            <person name="Jiang H."/>
            <person name="Jhangiani S.N."/>
            <person name="Agravi P."/>
            <person name="Goodspeed R."/>
            <person name="Gross S."/>
            <person name="Mandapat C."/>
            <person name="Jackson L."/>
            <person name="Mathew T."/>
            <person name="Pu L."/>
            <person name="Thornton R."/>
            <person name="Saada N."/>
            <person name="Wilczek-Boney K.B."/>
            <person name="Lee S."/>
            <person name="Kovar C."/>
            <person name="Wu Y."/>
            <person name="Scherer S.E."/>
            <person name="Worley K.C."/>
            <person name="Muzny D.M."/>
            <person name="Gibbs R."/>
        </authorList>
    </citation>
    <scope>NUCLEOTIDE SEQUENCE</scope>
    <source>
        <strain evidence="8">Brora</strain>
    </source>
</reference>
<proteinExistence type="predicted"/>
<organism evidence="7 8">
    <name type="scientific">Strigamia maritima</name>
    <name type="common">European centipede</name>
    <name type="synonym">Geophilus maritimus</name>
    <dbReference type="NCBI Taxonomy" id="126957"/>
    <lineage>
        <taxon>Eukaryota</taxon>
        <taxon>Metazoa</taxon>
        <taxon>Ecdysozoa</taxon>
        <taxon>Arthropoda</taxon>
        <taxon>Myriapoda</taxon>
        <taxon>Chilopoda</taxon>
        <taxon>Pleurostigmophora</taxon>
        <taxon>Geophilomorpha</taxon>
        <taxon>Linotaeniidae</taxon>
        <taxon>Strigamia</taxon>
    </lineage>
</organism>
<dbReference type="GO" id="GO:0015165">
    <property type="term" value="F:pyrimidine nucleotide-sugar transmembrane transporter activity"/>
    <property type="evidence" value="ECO:0007669"/>
    <property type="project" value="InterPro"/>
</dbReference>
<evidence type="ECO:0000256" key="6">
    <source>
        <dbReference type="SAM" id="Phobius"/>
    </source>
</evidence>
<feature type="transmembrane region" description="Helical" evidence="6">
    <location>
        <begin position="27"/>
        <end position="48"/>
    </location>
</feature>
<dbReference type="EnsemblMetazoa" id="SMAR013066-RA">
    <property type="protein sequence ID" value="SMAR013066-PA"/>
    <property type="gene ID" value="SMAR013066"/>
</dbReference>
<evidence type="ECO:0000256" key="5">
    <source>
        <dbReference type="ARBA" id="ARBA00023136"/>
    </source>
</evidence>
<dbReference type="InterPro" id="IPR007271">
    <property type="entry name" value="Nuc_sug_transpt"/>
</dbReference>
<keyword evidence="4 6" id="KW-1133">Transmembrane helix</keyword>
<dbReference type="STRING" id="126957.T1JGU1"/>
<evidence type="ECO:0008006" key="9">
    <source>
        <dbReference type="Google" id="ProtNLM"/>
    </source>
</evidence>
<dbReference type="Pfam" id="PF04142">
    <property type="entry name" value="Nuc_sug_transp"/>
    <property type="match status" value="1"/>
</dbReference>
<keyword evidence="5 6" id="KW-0472">Membrane</keyword>
<dbReference type="OMA" id="CLYCREN"/>
<keyword evidence="2" id="KW-0813">Transport</keyword>
<protein>
    <recommendedName>
        <fullName evidence="9">Sugar phosphate transporter domain-containing protein</fullName>
    </recommendedName>
</protein>
<feature type="transmembrane region" description="Helical" evidence="6">
    <location>
        <begin position="322"/>
        <end position="348"/>
    </location>
</feature>
<dbReference type="PIRSF" id="PIRSF005799">
    <property type="entry name" value="UDP-gal_transpt"/>
    <property type="match status" value="1"/>
</dbReference>
<evidence type="ECO:0000313" key="8">
    <source>
        <dbReference type="Proteomes" id="UP000014500"/>
    </source>
</evidence>
<evidence type="ECO:0000313" key="7">
    <source>
        <dbReference type="EnsemblMetazoa" id="SMAR013066-PA"/>
    </source>
</evidence>
<evidence type="ECO:0000256" key="2">
    <source>
        <dbReference type="ARBA" id="ARBA00022597"/>
    </source>
</evidence>
<accession>T1JGU1</accession>
<reference evidence="7" key="2">
    <citation type="submission" date="2015-02" db="UniProtKB">
        <authorList>
            <consortium name="EnsemblMetazoa"/>
        </authorList>
    </citation>
    <scope>IDENTIFICATION</scope>
</reference>
<feature type="transmembrane region" description="Helical" evidence="6">
    <location>
        <begin position="246"/>
        <end position="266"/>
    </location>
</feature>